<dbReference type="GO" id="GO:0016757">
    <property type="term" value="F:glycosyltransferase activity"/>
    <property type="evidence" value="ECO:0007669"/>
    <property type="project" value="InterPro"/>
</dbReference>
<evidence type="ECO:0000313" key="9">
    <source>
        <dbReference type="EMBL" id="GEQ53557.1"/>
    </source>
</evidence>
<evidence type="ECO:0000256" key="6">
    <source>
        <dbReference type="ARBA" id="ARBA00023136"/>
    </source>
</evidence>
<dbReference type="GeneID" id="69985171"/>
<dbReference type="GO" id="GO:0005886">
    <property type="term" value="C:plasma membrane"/>
    <property type="evidence" value="ECO:0007669"/>
    <property type="project" value="UniProtKB-SubCell"/>
</dbReference>
<evidence type="ECO:0000256" key="5">
    <source>
        <dbReference type="ARBA" id="ARBA00022944"/>
    </source>
</evidence>
<keyword evidence="5" id="KW-0777">Teichoic acid biosynthesis</keyword>
<dbReference type="Pfam" id="PF00534">
    <property type="entry name" value="Glycos_transf_1"/>
    <property type="match status" value="1"/>
</dbReference>
<dbReference type="Gene3D" id="3.40.50.2000">
    <property type="entry name" value="Glycogen Phosphorylase B"/>
    <property type="match status" value="2"/>
</dbReference>
<name>A0AAN4RJF7_9ENTE</name>
<reference evidence="9" key="1">
    <citation type="submission" date="2019-08" db="EMBL/GenBank/DDBJ databases">
        <authorList>
            <person name="Ishikawa M."/>
            <person name="Suzuki T."/>
            <person name="Matsutani M."/>
        </authorList>
    </citation>
    <scope>NUCLEOTIDE SEQUENCE</scope>
    <source>
        <strain evidence="9">7C1</strain>
        <strain evidence="8">8C4</strain>
    </source>
</reference>
<keyword evidence="3" id="KW-1003">Cell membrane</keyword>
<dbReference type="InterPro" id="IPR007554">
    <property type="entry name" value="Glycerophosphate_synth"/>
</dbReference>
<dbReference type="RefSeq" id="WP_124005745.1">
    <property type="nucleotide sequence ID" value="NZ_BJYN01000003.1"/>
</dbReference>
<dbReference type="Proteomes" id="UP000886597">
    <property type="component" value="Unassembled WGS sequence"/>
</dbReference>
<gene>
    <name evidence="8" type="ORF">TK11N_03510</name>
    <name evidence="9" type="ORF">TK2N_04010</name>
</gene>
<dbReference type="InterPro" id="IPR051612">
    <property type="entry name" value="Teichoic_Acid_Biosynth"/>
</dbReference>
<dbReference type="Pfam" id="PF04464">
    <property type="entry name" value="Glyphos_transf"/>
    <property type="match status" value="1"/>
</dbReference>
<reference evidence="9" key="2">
    <citation type="journal article" date="2020" name="Int. Dairy J.">
        <title>Lactic acid bacterial diversity in Brie cheese focusing on salt concentration and pH of isolation medium and characterisation of halophilic and alkaliphilic lactic acid bacterial isolates.</title>
        <authorList>
            <person name="Unno R."/>
            <person name="Matsutani M."/>
            <person name="Suzuki T."/>
            <person name="Kodama K."/>
            <person name="Matsushita H."/>
            <person name="Yamasato K."/>
            <person name="Koizumi Y."/>
            <person name="Ishikawa M."/>
        </authorList>
    </citation>
    <scope>NUCLEOTIDE SEQUENCE</scope>
    <source>
        <strain evidence="9">7C1</strain>
        <strain evidence="8">8C4</strain>
    </source>
</reference>
<comment type="similarity">
    <text evidence="2">Belongs to the CDP-glycerol glycerophosphotransferase family.</text>
</comment>
<keyword evidence="6" id="KW-0472">Membrane</keyword>
<dbReference type="KEGG" id="tkr:C7K43_04360"/>
<keyword evidence="4" id="KW-0808">Transferase</keyword>
<dbReference type="AlphaFoldDB" id="A0AAN4RJF7"/>
<dbReference type="EMBL" id="BKBO01000004">
    <property type="protein sequence ID" value="GEQ48499.1"/>
    <property type="molecule type" value="Genomic_DNA"/>
</dbReference>
<evidence type="ECO:0000256" key="4">
    <source>
        <dbReference type="ARBA" id="ARBA00022679"/>
    </source>
</evidence>
<organism evidence="9 10">
    <name type="scientific">Tetragenococcus koreensis</name>
    <dbReference type="NCBI Taxonomy" id="290335"/>
    <lineage>
        <taxon>Bacteria</taxon>
        <taxon>Bacillati</taxon>
        <taxon>Bacillota</taxon>
        <taxon>Bacilli</taxon>
        <taxon>Lactobacillales</taxon>
        <taxon>Enterococcaceae</taxon>
        <taxon>Tetragenococcus</taxon>
    </lineage>
</organism>
<evidence type="ECO:0000256" key="1">
    <source>
        <dbReference type="ARBA" id="ARBA00004202"/>
    </source>
</evidence>
<dbReference type="Gene3D" id="3.40.50.11820">
    <property type="match status" value="1"/>
</dbReference>
<comment type="caution">
    <text evidence="9">The sequence shown here is derived from an EMBL/GenBank/DDBJ whole genome shotgun (WGS) entry which is preliminary data.</text>
</comment>
<dbReference type="CDD" id="cd03811">
    <property type="entry name" value="GT4_GT28_WabH-like"/>
    <property type="match status" value="1"/>
</dbReference>
<comment type="subcellular location">
    <subcellularLocation>
        <location evidence="1">Cell membrane</location>
        <topology evidence="1">Peripheral membrane protein</topology>
    </subcellularLocation>
</comment>
<accession>A0AAN4RJF7</accession>
<dbReference type="Gene3D" id="3.40.50.12580">
    <property type="match status" value="1"/>
</dbReference>
<dbReference type="PANTHER" id="PTHR37316:SF3">
    <property type="entry name" value="TEICHOIC ACID GLYCEROL-PHOSPHATE TRANSFERASE"/>
    <property type="match status" value="1"/>
</dbReference>
<feature type="domain" description="Glycosyl transferase family 1" evidence="7">
    <location>
        <begin position="658"/>
        <end position="807"/>
    </location>
</feature>
<evidence type="ECO:0000313" key="8">
    <source>
        <dbReference type="EMBL" id="GEQ48499.1"/>
    </source>
</evidence>
<dbReference type="GO" id="GO:0019350">
    <property type="term" value="P:teichoic acid biosynthetic process"/>
    <property type="evidence" value="ECO:0007669"/>
    <property type="project" value="UniProtKB-KW"/>
</dbReference>
<dbReference type="InterPro" id="IPR043148">
    <property type="entry name" value="TagF_C"/>
</dbReference>
<dbReference type="GO" id="GO:0047355">
    <property type="term" value="F:CDP-glycerol glycerophosphotransferase activity"/>
    <property type="evidence" value="ECO:0007669"/>
    <property type="project" value="InterPro"/>
</dbReference>
<sequence>MRDFKKITENYKKNMKNINFSRQVEYKKAFKKYNVKDNVILYESFHGKGMTDNPFAIFKYLLNNPNFENMKHVWVLNNYENNGYYDYYKEFTNVEFVKTHSTEYFYYLSSAKYLINSVSFPPYFIKKEKQVYVNTWHGTPLKTLGKDMHGAISQHSNLQKNFLQTDYILSSNEFTSEKIVYSHDINDIYPGKVLENGYPRIDNVFCKSQVLESTFPILKSSKKRVLYAPTWRGEVGKVEDIVFQIIQSINDIVENIDTDNYEFLVKVHPLVYKYIKEIDFEEVTLIPNWVDTNELLYYVDILVTDYSSIFFDFLVTNKPIIFYLYDKEEYLDKRGVYLDLDDLPGSICLTSEDVSKNIEQSDAIMDRRKGQIEGYKAKFINYDNGKATKDYVDRIFLGKPNVTERDYNNKKPNVVLYAGAFLNNGVTSSIINLSKLFPYDKYNLIIIDKNKGDKTFENNIKRLSPNVHMAYRGGGTNLTYYEWIRYNRFMNYAKVENVDFYKKIVQQEWKRLLGNVEIEVGIDFSGYVPFWTFMMAFSDFSNKIIYQHNDMAAEKLKIIDGKKVHLKNLARIFALYKYFDYIAAVGEKTLELNKNNLSEYTNKNQFIYIPNVLDIDSLFMHRIKPLLEETKIYHKDVLLIEDEQKYGKVKATAIIAPTKKGKNFINIGRFSPEKDQDKLLRAFDLFLKEEGRQHQLYMVGTGELEKSLKAKATDLGIEDNVVFTGQTSQAIELLDKCDCFILSSNHEGQPMTLLEAIALNKPVIATNIEGNRSVLGDNSQYGDIVENSVYGLVSGMKDFLSGKMKSKTNFDIKNYDDYAIDKFTRMLDYRE</sequence>
<evidence type="ECO:0000259" key="7">
    <source>
        <dbReference type="Pfam" id="PF00534"/>
    </source>
</evidence>
<protein>
    <submittedName>
        <fullName evidence="9">CDP-glycerol glycerophosphotransferase/glycosyltransferase</fullName>
    </submittedName>
</protein>
<evidence type="ECO:0000313" key="10">
    <source>
        <dbReference type="Proteomes" id="UP000886597"/>
    </source>
</evidence>
<dbReference type="EMBL" id="BKBQ01000004">
    <property type="protein sequence ID" value="GEQ53557.1"/>
    <property type="molecule type" value="Genomic_DNA"/>
</dbReference>
<evidence type="ECO:0000313" key="11">
    <source>
        <dbReference type="Proteomes" id="UP000886607"/>
    </source>
</evidence>
<dbReference type="InterPro" id="IPR043149">
    <property type="entry name" value="TagF_N"/>
</dbReference>
<evidence type="ECO:0000256" key="2">
    <source>
        <dbReference type="ARBA" id="ARBA00010488"/>
    </source>
</evidence>
<evidence type="ECO:0000256" key="3">
    <source>
        <dbReference type="ARBA" id="ARBA00022475"/>
    </source>
</evidence>
<dbReference type="Proteomes" id="UP000886607">
    <property type="component" value="Unassembled WGS sequence"/>
</dbReference>
<proteinExistence type="inferred from homology"/>
<dbReference type="InterPro" id="IPR001296">
    <property type="entry name" value="Glyco_trans_1"/>
</dbReference>
<keyword evidence="11" id="KW-1185">Reference proteome</keyword>
<dbReference type="SUPFAM" id="SSF53756">
    <property type="entry name" value="UDP-Glycosyltransferase/glycogen phosphorylase"/>
    <property type="match status" value="2"/>
</dbReference>
<dbReference type="PANTHER" id="PTHR37316">
    <property type="entry name" value="TEICHOIC ACID GLYCEROL-PHOSPHATE PRIMASE"/>
    <property type="match status" value="1"/>
</dbReference>